<dbReference type="GO" id="GO:0004332">
    <property type="term" value="F:fructose-bisphosphate aldolase activity"/>
    <property type="evidence" value="ECO:0007669"/>
    <property type="project" value="UniProtKB-EC"/>
</dbReference>
<dbReference type="EC" id="4.1.2.13" evidence="4"/>
<evidence type="ECO:0000313" key="8">
    <source>
        <dbReference type="EMBL" id="KAK2079513.1"/>
    </source>
</evidence>
<keyword evidence="9" id="KW-1185">Reference proteome</keyword>
<dbReference type="Gene3D" id="3.20.20.70">
    <property type="entry name" value="Aldolase class I"/>
    <property type="match status" value="1"/>
</dbReference>
<dbReference type="SUPFAM" id="SSF51569">
    <property type="entry name" value="Aldolase"/>
    <property type="match status" value="1"/>
</dbReference>
<keyword evidence="5" id="KW-0324">Glycolysis</keyword>
<dbReference type="Proteomes" id="UP001255856">
    <property type="component" value="Unassembled WGS sequence"/>
</dbReference>
<gene>
    <name evidence="8" type="ORF">QBZ16_001907</name>
</gene>
<feature type="compositionally biased region" description="Low complexity" evidence="7">
    <location>
        <begin position="87"/>
        <end position="100"/>
    </location>
</feature>
<dbReference type="EMBL" id="JASFZW010000002">
    <property type="protein sequence ID" value="KAK2079513.1"/>
    <property type="molecule type" value="Genomic_DNA"/>
</dbReference>
<accession>A0AAD9IL28</accession>
<reference evidence="8" key="1">
    <citation type="submission" date="2021-01" db="EMBL/GenBank/DDBJ databases">
        <authorList>
            <person name="Eckstrom K.M.E."/>
        </authorList>
    </citation>
    <scope>NUCLEOTIDE SEQUENCE</scope>
    <source>
        <strain evidence="8">UVCC 0001</strain>
    </source>
</reference>
<name>A0AAD9IL28_PROWI</name>
<organism evidence="8 9">
    <name type="scientific">Prototheca wickerhamii</name>
    <dbReference type="NCBI Taxonomy" id="3111"/>
    <lineage>
        <taxon>Eukaryota</taxon>
        <taxon>Viridiplantae</taxon>
        <taxon>Chlorophyta</taxon>
        <taxon>core chlorophytes</taxon>
        <taxon>Trebouxiophyceae</taxon>
        <taxon>Chlorellales</taxon>
        <taxon>Chlorellaceae</taxon>
        <taxon>Prototheca</taxon>
    </lineage>
</organism>
<dbReference type="GO" id="GO:0006096">
    <property type="term" value="P:glycolytic process"/>
    <property type="evidence" value="ECO:0007669"/>
    <property type="project" value="UniProtKB-KW"/>
</dbReference>
<evidence type="ECO:0000256" key="7">
    <source>
        <dbReference type="SAM" id="MobiDB-lite"/>
    </source>
</evidence>
<evidence type="ECO:0000256" key="6">
    <source>
        <dbReference type="ARBA" id="ARBA00023239"/>
    </source>
</evidence>
<dbReference type="InterPro" id="IPR013785">
    <property type="entry name" value="Aldolase_TIM"/>
</dbReference>
<evidence type="ECO:0000256" key="5">
    <source>
        <dbReference type="ARBA" id="ARBA00023152"/>
    </source>
</evidence>
<dbReference type="PANTHER" id="PTHR11627">
    <property type="entry name" value="FRUCTOSE-BISPHOSPHATE ALDOLASE"/>
    <property type="match status" value="1"/>
</dbReference>
<dbReference type="AlphaFoldDB" id="A0AAD9IL28"/>
<evidence type="ECO:0000256" key="4">
    <source>
        <dbReference type="ARBA" id="ARBA00013068"/>
    </source>
</evidence>
<evidence type="ECO:0000256" key="2">
    <source>
        <dbReference type="ARBA" id="ARBA00004714"/>
    </source>
</evidence>
<proteinExistence type="inferred from homology"/>
<comment type="similarity">
    <text evidence="3">Belongs to the class I fructose-bisphosphate aldolase family.</text>
</comment>
<comment type="catalytic activity">
    <reaction evidence="1">
        <text>beta-D-fructose 1,6-bisphosphate = D-glyceraldehyde 3-phosphate + dihydroxyacetone phosphate</text>
        <dbReference type="Rhea" id="RHEA:14729"/>
        <dbReference type="ChEBI" id="CHEBI:32966"/>
        <dbReference type="ChEBI" id="CHEBI:57642"/>
        <dbReference type="ChEBI" id="CHEBI:59776"/>
        <dbReference type="EC" id="4.1.2.13"/>
    </reaction>
</comment>
<comment type="pathway">
    <text evidence="2">Carbohydrate degradation; glycolysis; D-glyceraldehyde 3-phosphate and glycerone phosphate from D-glucose: step 4/4.</text>
</comment>
<keyword evidence="6" id="KW-0456">Lyase</keyword>
<evidence type="ECO:0000313" key="9">
    <source>
        <dbReference type="Proteomes" id="UP001255856"/>
    </source>
</evidence>
<sequence length="359" mass="38225">MRALCRPGKGLLAMDESPTSCDARLAALGMEKSAANRHRWRDVLLTTPGLERYISGFILHEDTFQNHRVAVQVEEAGDVRKESLSQARSSSENTESAAASLARRGIVPGVKVDRGLQPLPHAPGHAWAAGLDDLAARCSAHYAAGARFAKWRTLLRVGAEEGGVAVDEAAHGLGRYASVAQSCGLVPVIEPEIALEGEHDIDAALATGAAVWAATFRSLADHGVLLEGAVLKPSMVTPGNQHGNPASPETVADYTLRLLRRVVPPAVPGIFFLSGGLTDEEATLNLDAMHRGDLARDRRHPWLVSYSYARGLQAAAMQAWAGLDANREAAQAALLRRAELCSAAQQGRCDYEAYHAGPG</sequence>
<feature type="region of interest" description="Disordered" evidence="7">
    <location>
        <begin position="81"/>
        <end position="100"/>
    </location>
</feature>
<evidence type="ECO:0000256" key="3">
    <source>
        <dbReference type="ARBA" id="ARBA00010387"/>
    </source>
</evidence>
<comment type="caution">
    <text evidence="8">The sequence shown here is derived from an EMBL/GenBank/DDBJ whole genome shotgun (WGS) entry which is preliminary data.</text>
</comment>
<evidence type="ECO:0000256" key="1">
    <source>
        <dbReference type="ARBA" id="ARBA00000441"/>
    </source>
</evidence>
<protein>
    <recommendedName>
        <fullName evidence="4">fructose-bisphosphate aldolase</fullName>
        <ecNumber evidence="4">4.1.2.13</ecNumber>
    </recommendedName>
</protein>
<dbReference type="NCBIfam" id="NF033379">
    <property type="entry name" value="FrucBisAld_I"/>
    <property type="match status" value="1"/>
</dbReference>
<dbReference type="Pfam" id="PF00274">
    <property type="entry name" value="Glycolytic"/>
    <property type="match status" value="2"/>
</dbReference>
<dbReference type="InterPro" id="IPR000741">
    <property type="entry name" value="FBA_I"/>
</dbReference>